<evidence type="ECO:0000256" key="1">
    <source>
        <dbReference type="ARBA" id="ARBA00023125"/>
    </source>
</evidence>
<dbReference type="CDD" id="cd04496">
    <property type="entry name" value="SSB_OBF"/>
    <property type="match status" value="1"/>
</dbReference>
<evidence type="ECO:0000256" key="3">
    <source>
        <dbReference type="SAM" id="MobiDB-lite"/>
    </source>
</evidence>
<dbReference type="Pfam" id="PF00436">
    <property type="entry name" value="SSB"/>
    <property type="match status" value="1"/>
</dbReference>
<comment type="caution">
    <text evidence="4">The sequence shown here is derived from an EMBL/GenBank/DDBJ whole genome shotgun (WGS) entry which is preliminary data.</text>
</comment>
<feature type="compositionally biased region" description="Basic and acidic residues" evidence="3">
    <location>
        <begin position="127"/>
        <end position="137"/>
    </location>
</feature>
<dbReference type="InterPro" id="IPR000424">
    <property type="entry name" value="Primosome_PriB/ssb"/>
</dbReference>
<dbReference type="PROSITE" id="PS50935">
    <property type="entry name" value="SSB"/>
    <property type="match status" value="1"/>
</dbReference>
<sequence length="169" mass="18747">MNEAHITVIGWVAAEPYFTVTGNGTPFLSLRVGFTPRRYDRRSGRWQDAETMFLTVNCWRHLAENAGASDLRRGHPLVVTGRLRIRQYEKDGQWRFSAEVEATTIGHDLSRGTAAFRPVQRAGALTDDDRREAREVADQWALGGPFGDPAGTGPTPAAEDHDESRPEAA</sequence>
<feature type="compositionally biased region" description="Basic and acidic residues" evidence="3">
    <location>
        <begin position="158"/>
        <end position="169"/>
    </location>
</feature>
<name>A0A931GM14_9ACTN</name>
<dbReference type="GO" id="GO:0003697">
    <property type="term" value="F:single-stranded DNA binding"/>
    <property type="evidence" value="ECO:0007669"/>
    <property type="project" value="InterPro"/>
</dbReference>
<dbReference type="RefSeq" id="WP_197013892.1">
    <property type="nucleotide sequence ID" value="NZ_BAABES010000002.1"/>
</dbReference>
<dbReference type="SUPFAM" id="SSF50249">
    <property type="entry name" value="Nucleic acid-binding proteins"/>
    <property type="match status" value="1"/>
</dbReference>
<accession>A0A931GM14</accession>
<dbReference type="Gene3D" id="2.40.50.140">
    <property type="entry name" value="Nucleic acid-binding proteins"/>
    <property type="match status" value="1"/>
</dbReference>
<dbReference type="AlphaFoldDB" id="A0A931GM14"/>
<reference evidence="4" key="1">
    <citation type="submission" date="2020-11" db="EMBL/GenBank/DDBJ databases">
        <title>Sequencing the genomes of 1000 actinobacteria strains.</title>
        <authorList>
            <person name="Klenk H.-P."/>
        </authorList>
    </citation>
    <scope>NUCLEOTIDE SEQUENCE</scope>
    <source>
        <strain evidence="4">DSM 43175</strain>
    </source>
</reference>
<keyword evidence="5" id="KW-1185">Reference proteome</keyword>
<dbReference type="InterPro" id="IPR012340">
    <property type="entry name" value="NA-bd_OB-fold"/>
</dbReference>
<dbReference type="EMBL" id="JADOUA010000001">
    <property type="protein sequence ID" value="MBG6091595.1"/>
    <property type="molecule type" value="Genomic_DNA"/>
</dbReference>
<feature type="region of interest" description="Disordered" evidence="3">
    <location>
        <begin position="121"/>
        <end position="169"/>
    </location>
</feature>
<protein>
    <submittedName>
        <fullName evidence="4">Single-strand DNA-binding protein</fullName>
    </submittedName>
</protein>
<proteinExistence type="predicted"/>
<gene>
    <name evidence="4" type="ORF">IW256_005708</name>
</gene>
<keyword evidence="1 2" id="KW-0238">DNA-binding</keyword>
<evidence type="ECO:0000313" key="5">
    <source>
        <dbReference type="Proteomes" id="UP000614047"/>
    </source>
</evidence>
<dbReference type="Proteomes" id="UP000614047">
    <property type="component" value="Unassembled WGS sequence"/>
</dbReference>
<organism evidence="4 5">
    <name type="scientific">Actinomadura viridis</name>
    <dbReference type="NCBI Taxonomy" id="58110"/>
    <lineage>
        <taxon>Bacteria</taxon>
        <taxon>Bacillati</taxon>
        <taxon>Actinomycetota</taxon>
        <taxon>Actinomycetes</taxon>
        <taxon>Streptosporangiales</taxon>
        <taxon>Thermomonosporaceae</taxon>
        <taxon>Actinomadura</taxon>
    </lineage>
</organism>
<evidence type="ECO:0000256" key="2">
    <source>
        <dbReference type="PROSITE-ProRule" id="PRU00252"/>
    </source>
</evidence>
<evidence type="ECO:0000313" key="4">
    <source>
        <dbReference type="EMBL" id="MBG6091595.1"/>
    </source>
</evidence>